<reference evidence="1" key="2">
    <citation type="journal article" date="2015" name="Fish Shellfish Immunol.">
        <title>Early steps in the European eel (Anguilla anguilla)-Vibrio vulnificus interaction in the gills: Role of the RtxA13 toxin.</title>
        <authorList>
            <person name="Callol A."/>
            <person name="Pajuelo D."/>
            <person name="Ebbesson L."/>
            <person name="Teles M."/>
            <person name="MacKenzie S."/>
            <person name="Amaro C."/>
        </authorList>
    </citation>
    <scope>NUCLEOTIDE SEQUENCE</scope>
</reference>
<sequence length="64" mass="7169">MICLQTKKKSLKNTTKIKTFVYRCKTFPPPSVLLGFLHFGAEGEEGKVLEVLLPVESTVIVMKT</sequence>
<dbReference type="AlphaFoldDB" id="A0A0E9QIG9"/>
<organism evidence="1">
    <name type="scientific">Anguilla anguilla</name>
    <name type="common">European freshwater eel</name>
    <name type="synonym">Muraena anguilla</name>
    <dbReference type="NCBI Taxonomy" id="7936"/>
    <lineage>
        <taxon>Eukaryota</taxon>
        <taxon>Metazoa</taxon>
        <taxon>Chordata</taxon>
        <taxon>Craniata</taxon>
        <taxon>Vertebrata</taxon>
        <taxon>Euteleostomi</taxon>
        <taxon>Actinopterygii</taxon>
        <taxon>Neopterygii</taxon>
        <taxon>Teleostei</taxon>
        <taxon>Anguilliformes</taxon>
        <taxon>Anguillidae</taxon>
        <taxon>Anguilla</taxon>
    </lineage>
</organism>
<name>A0A0E9QIG9_ANGAN</name>
<evidence type="ECO:0000313" key="1">
    <source>
        <dbReference type="EMBL" id="JAH16686.1"/>
    </source>
</evidence>
<protein>
    <submittedName>
        <fullName evidence="1">Uncharacterized protein</fullName>
    </submittedName>
</protein>
<dbReference type="EMBL" id="GBXM01091891">
    <property type="protein sequence ID" value="JAH16686.1"/>
    <property type="molecule type" value="Transcribed_RNA"/>
</dbReference>
<accession>A0A0E9QIG9</accession>
<proteinExistence type="predicted"/>
<reference evidence="1" key="1">
    <citation type="submission" date="2014-11" db="EMBL/GenBank/DDBJ databases">
        <authorList>
            <person name="Amaro Gonzalez C."/>
        </authorList>
    </citation>
    <scope>NUCLEOTIDE SEQUENCE</scope>
</reference>